<keyword evidence="3" id="KW-1185">Reference proteome</keyword>
<keyword evidence="1" id="KW-0472">Membrane</keyword>
<dbReference type="EMBL" id="CP033433">
    <property type="protein sequence ID" value="AYQ72475.1"/>
    <property type="molecule type" value="Genomic_DNA"/>
</dbReference>
<accession>A0A3G3JW80</accession>
<organism evidence="2 3">
    <name type="scientific">Cohnella candidum</name>
    <dbReference type="NCBI Taxonomy" id="2674991"/>
    <lineage>
        <taxon>Bacteria</taxon>
        <taxon>Bacillati</taxon>
        <taxon>Bacillota</taxon>
        <taxon>Bacilli</taxon>
        <taxon>Bacillales</taxon>
        <taxon>Paenibacillaceae</taxon>
        <taxon>Cohnella</taxon>
    </lineage>
</organism>
<dbReference type="Proteomes" id="UP000269097">
    <property type="component" value="Chromosome"/>
</dbReference>
<keyword evidence="1" id="KW-0812">Transmembrane</keyword>
<name>A0A3G3JW80_9BACL</name>
<evidence type="ECO:0000256" key="1">
    <source>
        <dbReference type="SAM" id="Phobius"/>
    </source>
</evidence>
<dbReference type="AlphaFoldDB" id="A0A3G3JW80"/>
<dbReference type="KEGG" id="coh:EAV92_07795"/>
<proteinExistence type="predicted"/>
<feature type="transmembrane region" description="Helical" evidence="1">
    <location>
        <begin position="67"/>
        <end position="87"/>
    </location>
</feature>
<protein>
    <submittedName>
        <fullName evidence="2">Uncharacterized protein</fullName>
    </submittedName>
</protein>
<gene>
    <name evidence="2" type="ORF">EAV92_07795</name>
</gene>
<evidence type="ECO:0000313" key="3">
    <source>
        <dbReference type="Proteomes" id="UP000269097"/>
    </source>
</evidence>
<reference evidence="2 3" key="1">
    <citation type="submission" date="2018-10" db="EMBL/GenBank/DDBJ databases">
        <title>Genome Sequence of Cohnella sp.</title>
        <authorList>
            <person name="Srinivasan S."/>
            <person name="Kim M.K."/>
        </authorList>
    </citation>
    <scope>NUCLEOTIDE SEQUENCE [LARGE SCALE GENOMIC DNA]</scope>
    <source>
        <strain evidence="2 3">18JY8-7</strain>
    </source>
</reference>
<keyword evidence="1" id="KW-1133">Transmembrane helix</keyword>
<evidence type="ECO:0000313" key="2">
    <source>
        <dbReference type="EMBL" id="AYQ72475.1"/>
    </source>
</evidence>
<sequence>MKRFKLTVILTVVQICLGATAIIIDKSHLNGLGEGSNQEIANLVTNIEFYIKNWLGIDDIVNYNFNFLTYLLGVVFWLFVGLLIDLIRNRISLRSDRFEQKDRL</sequence>